<evidence type="ECO:0000313" key="6">
    <source>
        <dbReference type="Proteomes" id="UP000196239"/>
    </source>
</evidence>
<dbReference type="PANTHER" id="PTHR13817">
    <property type="entry name" value="TITIN"/>
    <property type="match status" value="1"/>
</dbReference>
<feature type="compositionally biased region" description="Low complexity" evidence="2">
    <location>
        <begin position="444"/>
        <end position="462"/>
    </location>
</feature>
<feature type="region of interest" description="Disordered" evidence="2">
    <location>
        <begin position="437"/>
        <end position="483"/>
    </location>
</feature>
<sequence length="723" mass="75653">MIQKTFPTHLINNSNQYLALSSLGKNTRGSHVVNILAISAILVTGIVFLLGQSFAQTPSAPDQPVGVTATAISPTSISIGWSPPQNNGGSPITGYKIDYRVVPNTSYTTLATLNNVTTYTHINLVTGKTYIYRVSAINVIGTGSPSPEVLATPTSSSAPPKNIAPNPPQNLVASAYSSTQINLSWGAPQSNGGPVVSGYKIDFSLDSANFTNLVANTGSSFTAYSHTGLQVGHTYTYRVFAINSIGTGNSSNTATTTLTQVLTVPGSPTLSATAASATSVSLSWTAPANDGGSAITGYKIEYANATSPYKVLVSNTGNSQTGYIHNGLVTGTVYSYRVTAINSIGAGNPSNVVTAQPQETTTPTITTAVAISPTSVSLSWIKPSQTYGQVVNGYRIDQVINGNFLSVDDTTSSVTKYTIPNLTTGKTYTFAVTAELSGGSQTNPSPLVSVTPTSTSSAPDSTNQPPPTSTPEQNLALPDPPTGINATLISQNTVLLSWVAPSNNGKLPVTGFKIESKTGADGTWSIITSNTGVQMSFIKSGLQADMIYYYRISSVSSVGTSQPSSQVSVSTQSGSSQPPVQSTPAQHSQGMIPVLNTTSTISYDITGGQIIGIGINPGTYSLNINLKSDTAGTLSIQIPRDMIDAKKLDGTDDVYIVTNDKNVAQFSETKTISYRTLVISFPANTVHMSVYGTTIVPEFPIALIVFVLAFIPVIAFSKRIIKY</sequence>
<feature type="compositionally biased region" description="Low complexity" evidence="2">
    <location>
        <begin position="558"/>
        <end position="584"/>
    </location>
</feature>
<keyword evidence="6" id="KW-1185">Reference proteome</keyword>
<dbReference type="Pfam" id="PF00041">
    <property type="entry name" value="fn3"/>
    <property type="match status" value="5"/>
</dbReference>
<dbReference type="AlphaFoldDB" id="A0A128A479"/>
<dbReference type="PRINTS" id="PR00014">
    <property type="entry name" value="FNTYPEIII"/>
</dbReference>
<dbReference type="EMBL" id="LN890280">
    <property type="protein sequence ID" value="CUR52163.1"/>
    <property type="molecule type" value="Genomic_DNA"/>
</dbReference>
<dbReference type="SMART" id="SM00060">
    <property type="entry name" value="FN3"/>
    <property type="match status" value="5"/>
</dbReference>
<dbReference type="Proteomes" id="UP000196239">
    <property type="component" value="Chromosome 1"/>
</dbReference>
<keyword evidence="3" id="KW-0472">Membrane</keyword>
<organism evidence="5 6">
    <name type="scientific">Nitrosotalea devaniterrae</name>
    <dbReference type="NCBI Taxonomy" id="1078905"/>
    <lineage>
        <taxon>Archaea</taxon>
        <taxon>Nitrososphaerota</taxon>
        <taxon>Nitrososphaeria</taxon>
        <taxon>Nitrosotaleales</taxon>
        <taxon>Nitrosotaleaceae</taxon>
        <taxon>Nitrosotalea</taxon>
    </lineage>
</organism>
<keyword evidence="3" id="KW-0812">Transmembrane</keyword>
<reference evidence="6" key="1">
    <citation type="submission" date="2015-10" db="EMBL/GenBank/DDBJ databases">
        <authorList>
            <person name="Lehtovirta-Morley L.E."/>
            <person name="Vieille C."/>
        </authorList>
    </citation>
    <scope>NUCLEOTIDE SEQUENCE [LARGE SCALE GENOMIC DNA]</scope>
</reference>
<dbReference type="CDD" id="cd00063">
    <property type="entry name" value="FN3"/>
    <property type="match status" value="5"/>
</dbReference>
<protein>
    <recommendedName>
        <fullName evidence="4">Fibronectin type-III domain-containing protein</fullName>
    </recommendedName>
</protein>
<evidence type="ECO:0000256" key="2">
    <source>
        <dbReference type="SAM" id="MobiDB-lite"/>
    </source>
</evidence>
<keyword evidence="1" id="KW-0677">Repeat</keyword>
<dbReference type="PROSITE" id="PS50853">
    <property type="entry name" value="FN3"/>
    <property type="match status" value="5"/>
</dbReference>
<dbReference type="KEGG" id="ndv:NDEV_1398"/>
<feature type="region of interest" description="Disordered" evidence="2">
    <location>
        <begin position="558"/>
        <end position="588"/>
    </location>
</feature>
<dbReference type="Gene3D" id="2.60.40.10">
    <property type="entry name" value="Immunoglobulins"/>
    <property type="match status" value="5"/>
</dbReference>
<dbReference type="PANTHER" id="PTHR13817:SF73">
    <property type="entry name" value="FIBRONECTIN TYPE-III DOMAIN-CONTAINING PROTEIN"/>
    <property type="match status" value="1"/>
</dbReference>
<gene>
    <name evidence="5" type="ORF">NDEV_1398</name>
</gene>
<keyword evidence="3" id="KW-1133">Transmembrane helix</keyword>
<feature type="transmembrane region" description="Helical" evidence="3">
    <location>
        <begin position="32"/>
        <end position="51"/>
    </location>
</feature>
<evidence type="ECO:0000256" key="1">
    <source>
        <dbReference type="ARBA" id="ARBA00022737"/>
    </source>
</evidence>
<feature type="domain" description="Fibronectin type-III" evidence="4">
    <location>
        <begin position="264"/>
        <end position="360"/>
    </location>
</feature>
<accession>A0A128A479</accession>
<proteinExistence type="predicted"/>
<evidence type="ECO:0000256" key="3">
    <source>
        <dbReference type="SAM" id="Phobius"/>
    </source>
</evidence>
<feature type="domain" description="Fibronectin type-III" evidence="4">
    <location>
        <begin position="63"/>
        <end position="157"/>
    </location>
</feature>
<dbReference type="InterPro" id="IPR050964">
    <property type="entry name" value="Striated_Muscle_Regulatory"/>
</dbReference>
<feature type="domain" description="Fibronectin type-III" evidence="4">
    <location>
        <begin position="480"/>
        <end position="574"/>
    </location>
</feature>
<dbReference type="InterPro" id="IPR036116">
    <property type="entry name" value="FN3_sf"/>
</dbReference>
<dbReference type="InterPro" id="IPR003961">
    <property type="entry name" value="FN3_dom"/>
</dbReference>
<feature type="domain" description="Fibronectin type-III" evidence="4">
    <location>
        <begin position="167"/>
        <end position="262"/>
    </location>
</feature>
<feature type="domain" description="Fibronectin type-III" evidence="4">
    <location>
        <begin position="362"/>
        <end position="456"/>
    </location>
</feature>
<evidence type="ECO:0000313" key="5">
    <source>
        <dbReference type="EMBL" id="CUR52163.1"/>
    </source>
</evidence>
<dbReference type="SUPFAM" id="SSF49265">
    <property type="entry name" value="Fibronectin type III"/>
    <property type="match status" value="4"/>
</dbReference>
<feature type="transmembrane region" description="Helical" evidence="3">
    <location>
        <begin position="699"/>
        <end position="717"/>
    </location>
</feature>
<dbReference type="InterPro" id="IPR013783">
    <property type="entry name" value="Ig-like_fold"/>
</dbReference>
<name>A0A128A479_9ARCH</name>
<evidence type="ECO:0000259" key="4">
    <source>
        <dbReference type="PROSITE" id="PS50853"/>
    </source>
</evidence>